<evidence type="ECO:0000256" key="2">
    <source>
        <dbReference type="ARBA" id="ARBA00022750"/>
    </source>
</evidence>
<dbReference type="PRINTS" id="PR00792">
    <property type="entry name" value="PEPSIN"/>
</dbReference>
<evidence type="ECO:0000256" key="3">
    <source>
        <dbReference type="PIRSR" id="PIRSR601461-1"/>
    </source>
</evidence>
<dbReference type="CDD" id="cd05471">
    <property type="entry name" value="pepsin_like"/>
    <property type="match status" value="1"/>
</dbReference>
<dbReference type="InterPro" id="IPR021109">
    <property type="entry name" value="Peptidase_aspartic_dom_sf"/>
</dbReference>
<evidence type="ECO:0000256" key="1">
    <source>
        <dbReference type="ARBA" id="ARBA00007447"/>
    </source>
</evidence>
<dbReference type="SUPFAM" id="SSF50630">
    <property type="entry name" value="Acid proteases"/>
    <property type="match status" value="1"/>
</dbReference>
<sequence>MSQNTTHSVCFKTKLVKAQHMKHHDSMRAKHFLAGHHPHGPAAFHRKGPHPHDKSSGNTSSGDASQTVPVMDAGVTYLATVGVGSPATNYQLLIDTGSSNTWVSAVDKPFKQTSTCQDTRKTFNISYGKGTCSGNEYMDRVTLSPGLVIDQQLIGVANEATDMDGMDGILGIGPQDLTKGTMGSSDESIPTVTDNLVKQKTISSACIGICYEPTTTDEPANGCLSFGGADNSKYTGDISFTPITKTSPASNYWGIEQSISYGGKEIMAKCAGISDTGTTLCMLPSSVFKAYQTMTGAVLDNPTGLLTVTEDQYNSMKSMIFTIGGVDYELTRNAQIWPRSMNQTLGADPSKIYLIFADMGDVNVGSDGLCFINGFTFLQRFYSVYDTDNEQVGFAPRKEARSSLEALTEDLGSGRAA</sequence>
<dbReference type="PANTHER" id="PTHR47966">
    <property type="entry name" value="BETA-SITE APP-CLEAVING ENZYME, ISOFORM A-RELATED"/>
    <property type="match status" value="1"/>
</dbReference>
<feature type="compositionally biased region" description="Basic residues" evidence="5">
    <location>
        <begin position="33"/>
        <end position="49"/>
    </location>
</feature>
<evidence type="ECO:0000313" key="7">
    <source>
        <dbReference type="EMBL" id="KAJ7741256.1"/>
    </source>
</evidence>
<evidence type="ECO:0000259" key="6">
    <source>
        <dbReference type="PROSITE" id="PS51767"/>
    </source>
</evidence>
<keyword evidence="4 7" id="KW-0645">Protease</keyword>
<protein>
    <submittedName>
        <fullName evidence="7">Acid protease</fullName>
    </submittedName>
</protein>
<dbReference type="PANTHER" id="PTHR47966:SF51">
    <property type="entry name" value="BETA-SITE APP-CLEAVING ENZYME, ISOFORM A-RELATED"/>
    <property type="match status" value="1"/>
</dbReference>
<dbReference type="InterPro" id="IPR001969">
    <property type="entry name" value="Aspartic_peptidase_AS"/>
</dbReference>
<dbReference type="GO" id="GO:0004190">
    <property type="term" value="F:aspartic-type endopeptidase activity"/>
    <property type="evidence" value="ECO:0007669"/>
    <property type="project" value="UniProtKB-KW"/>
</dbReference>
<dbReference type="Gene3D" id="2.40.70.10">
    <property type="entry name" value="Acid Proteases"/>
    <property type="match status" value="2"/>
</dbReference>
<dbReference type="InterPro" id="IPR033121">
    <property type="entry name" value="PEPTIDASE_A1"/>
</dbReference>
<feature type="compositionally biased region" description="Polar residues" evidence="5">
    <location>
        <begin position="56"/>
        <end position="66"/>
    </location>
</feature>
<dbReference type="PROSITE" id="PS00141">
    <property type="entry name" value="ASP_PROTEASE"/>
    <property type="match status" value="2"/>
</dbReference>
<evidence type="ECO:0000256" key="4">
    <source>
        <dbReference type="RuleBase" id="RU000454"/>
    </source>
</evidence>
<accession>A0AAD7IEF3</accession>
<reference evidence="7" key="1">
    <citation type="submission" date="2023-03" db="EMBL/GenBank/DDBJ databases">
        <title>Massive genome expansion in bonnet fungi (Mycena s.s.) driven by repeated elements and novel gene families across ecological guilds.</title>
        <authorList>
            <consortium name="Lawrence Berkeley National Laboratory"/>
            <person name="Harder C.B."/>
            <person name="Miyauchi S."/>
            <person name="Viragh M."/>
            <person name="Kuo A."/>
            <person name="Thoen E."/>
            <person name="Andreopoulos B."/>
            <person name="Lu D."/>
            <person name="Skrede I."/>
            <person name="Drula E."/>
            <person name="Henrissat B."/>
            <person name="Morin E."/>
            <person name="Kohler A."/>
            <person name="Barry K."/>
            <person name="LaButti K."/>
            <person name="Morin E."/>
            <person name="Salamov A."/>
            <person name="Lipzen A."/>
            <person name="Mereny Z."/>
            <person name="Hegedus B."/>
            <person name="Baldrian P."/>
            <person name="Stursova M."/>
            <person name="Weitz H."/>
            <person name="Taylor A."/>
            <person name="Grigoriev I.V."/>
            <person name="Nagy L.G."/>
            <person name="Martin F."/>
            <person name="Kauserud H."/>
        </authorList>
    </citation>
    <scope>NUCLEOTIDE SEQUENCE</scope>
    <source>
        <strain evidence="7">CBHHK182m</strain>
    </source>
</reference>
<dbReference type="InterPro" id="IPR034164">
    <property type="entry name" value="Pepsin-like_dom"/>
</dbReference>
<gene>
    <name evidence="7" type="ORF">B0H16DRAFT_1030517</name>
</gene>
<feature type="domain" description="Peptidase A1" evidence="6">
    <location>
        <begin position="77"/>
        <end position="395"/>
    </location>
</feature>
<organism evidence="7 8">
    <name type="scientific">Mycena metata</name>
    <dbReference type="NCBI Taxonomy" id="1033252"/>
    <lineage>
        <taxon>Eukaryota</taxon>
        <taxon>Fungi</taxon>
        <taxon>Dikarya</taxon>
        <taxon>Basidiomycota</taxon>
        <taxon>Agaricomycotina</taxon>
        <taxon>Agaricomycetes</taxon>
        <taxon>Agaricomycetidae</taxon>
        <taxon>Agaricales</taxon>
        <taxon>Marasmiineae</taxon>
        <taxon>Mycenaceae</taxon>
        <taxon>Mycena</taxon>
    </lineage>
</organism>
<evidence type="ECO:0000313" key="8">
    <source>
        <dbReference type="Proteomes" id="UP001215598"/>
    </source>
</evidence>
<dbReference type="EMBL" id="JARKIB010000099">
    <property type="protein sequence ID" value="KAJ7741256.1"/>
    <property type="molecule type" value="Genomic_DNA"/>
</dbReference>
<keyword evidence="8" id="KW-1185">Reference proteome</keyword>
<dbReference type="PROSITE" id="PS51767">
    <property type="entry name" value="PEPTIDASE_A1"/>
    <property type="match status" value="1"/>
</dbReference>
<feature type="active site" evidence="3">
    <location>
        <position position="95"/>
    </location>
</feature>
<comment type="similarity">
    <text evidence="1 4">Belongs to the peptidase A1 family.</text>
</comment>
<keyword evidence="4" id="KW-0378">Hydrolase</keyword>
<dbReference type="InterPro" id="IPR001461">
    <property type="entry name" value="Aspartic_peptidase_A1"/>
</dbReference>
<comment type="caution">
    <text evidence="7">The sequence shown here is derived from an EMBL/GenBank/DDBJ whole genome shotgun (WGS) entry which is preliminary data.</text>
</comment>
<dbReference type="GO" id="GO:0006508">
    <property type="term" value="P:proteolysis"/>
    <property type="evidence" value="ECO:0007669"/>
    <property type="project" value="UniProtKB-KW"/>
</dbReference>
<dbReference type="Pfam" id="PF00026">
    <property type="entry name" value="Asp"/>
    <property type="match status" value="1"/>
</dbReference>
<keyword evidence="2 4" id="KW-0064">Aspartyl protease</keyword>
<evidence type="ECO:0000256" key="5">
    <source>
        <dbReference type="SAM" id="MobiDB-lite"/>
    </source>
</evidence>
<dbReference type="Proteomes" id="UP001215598">
    <property type="component" value="Unassembled WGS sequence"/>
</dbReference>
<feature type="active site" evidence="3">
    <location>
        <position position="275"/>
    </location>
</feature>
<proteinExistence type="inferred from homology"/>
<name>A0AAD7IEF3_9AGAR</name>
<dbReference type="AlphaFoldDB" id="A0AAD7IEF3"/>
<feature type="region of interest" description="Disordered" evidence="5">
    <location>
        <begin position="33"/>
        <end position="66"/>
    </location>
</feature>